<dbReference type="SUPFAM" id="SSF53448">
    <property type="entry name" value="Nucleotide-diphospho-sugar transferases"/>
    <property type="match status" value="1"/>
</dbReference>
<evidence type="ECO:0000256" key="2">
    <source>
        <dbReference type="ARBA" id="ARBA00022803"/>
    </source>
</evidence>
<dbReference type="SMART" id="SM00028">
    <property type="entry name" value="TPR"/>
    <property type="match status" value="4"/>
</dbReference>
<evidence type="ECO:0000313" key="6">
    <source>
        <dbReference type="Proteomes" id="UP000824087"/>
    </source>
</evidence>
<dbReference type="PROSITE" id="PS50005">
    <property type="entry name" value="TPR"/>
    <property type="match status" value="2"/>
</dbReference>
<dbReference type="PANTHER" id="PTHR44943:SF8">
    <property type="entry name" value="TPR REPEAT-CONTAINING PROTEIN MJ0263"/>
    <property type="match status" value="1"/>
</dbReference>
<dbReference type="Proteomes" id="UP000824087">
    <property type="component" value="Unassembled WGS sequence"/>
</dbReference>
<dbReference type="InterPro" id="IPR001173">
    <property type="entry name" value="Glyco_trans_2-like"/>
</dbReference>
<evidence type="ECO:0000259" key="4">
    <source>
        <dbReference type="Pfam" id="PF00535"/>
    </source>
</evidence>
<dbReference type="InterPro" id="IPR011990">
    <property type="entry name" value="TPR-like_helical_dom_sf"/>
</dbReference>
<accession>A0A9D1HT74</accession>
<dbReference type="PANTHER" id="PTHR44943">
    <property type="entry name" value="CELLULOSE SYNTHASE OPERON PROTEIN C"/>
    <property type="match status" value="1"/>
</dbReference>
<reference evidence="5" key="1">
    <citation type="submission" date="2020-10" db="EMBL/GenBank/DDBJ databases">
        <authorList>
            <person name="Gilroy R."/>
        </authorList>
    </citation>
    <scope>NUCLEOTIDE SEQUENCE</scope>
    <source>
        <strain evidence="5">CHK197-8231</strain>
    </source>
</reference>
<keyword evidence="1" id="KW-0677">Repeat</keyword>
<keyword evidence="2 3" id="KW-0802">TPR repeat</keyword>
<evidence type="ECO:0000256" key="3">
    <source>
        <dbReference type="PROSITE-ProRule" id="PRU00339"/>
    </source>
</evidence>
<dbReference type="Gene3D" id="3.90.550.10">
    <property type="entry name" value="Spore Coat Polysaccharide Biosynthesis Protein SpsA, Chain A"/>
    <property type="match status" value="1"/>
</dbReference>
<evidence type="ECO:0000256" key="1">
    <source>
        <dbReference type="ARBA" id="ARBA00022737"/>
    </source>
</evidence>
<proteinExistence type="predicted"/>
<feature type="repeat" description="TPR" evidence="3">
    <location>
        <begin position="266"/>
        <end position="299"/>
    </location>
</feature>
<gene>
    <name evidence="5" type="ORF">IAD49_00770</name>
</gene>
<dbReference type="EMBL" id="DVML01000007">
    <property type="protein sequence ID" value="HIU22091.1"/>
    <property type="molecule type" value="Genomic_DNA"/>
</dbReference>
<dbReference type="AlphaFoldDB" id="A0A9D1HT74"/>
<dbReference type="Pfam" id="PF00535">
    <property type="entry name" value="Glycos_transf_2"/>
    <property type="match status" value="1"/>
</dbReference>
<dbReference type="InterPro" id="IPR019734">
    <property type="entry name" value="TPR_rpt"/>
</dbReference>
<comment type="caution">
    <text evidence="5">The sequence shown here is derived from an EMBL/GenBank/DDBJ whole genome shotgun (WGS) entry which is preliminary data.</text>
</comment>
<dbReference type="InterPro" id="IPR029044">
    <property type="entry name" value="Nucleotide-diphossugar_trans"/>
</dbReference>
<reference evidence="5" key="2">
    <citation type="journal article" date="2021" name="PeerJ">
        <title>Extensive microbial diversity within the chicken gut microbiome revealed by metagenomics and culture.</title>
        <authorList>
            <person name="Gilroy R."/>
            <person name="Ravi A."/>
            <person name="Getino M."/>
            <person name="Pursley I."/>
            <person name="Horton D.L."/>
            <person name="Alikhan N.F."/>
            <person name="Baker D."/>
            <person name="Gharbi K."/>
            <person name="Hall N."/>
            <person name="Watson M."/>
            <person name="Adriaenssens E.M."/>
            <person name="Foster-Nyarko E."/>
            <person name="Jarju S."/>
            <person name="Secka A."/>
            <person name="Antonio M."/>
            <person name="Oren A."/>
            <person name="Chaudhuri R.R."/>
            <person name="La Ragione R."/>
            <person name="Hildebrand F."/>
            <person name="Pallen M.J."/>
        </authorList>
    </citation>
    <scope>NUCLEOTIDE SEQUENCE</scope>
    <source>
        <strain evidence="5">CHK197-8231</strain>
    </source>
</reference>
<organism evidence="5 6">
    <name type="scientific">Candidatus Fimihabitans intestinipullorum</name>
    <dbReference type="NCBI Taxonomy" id="2840820"/>
    <lineage>
        <taxon>Bacteria</taxon>
        <taxon>Bacillati</taxon>
        <taxon>Mycoplasmatota</taxon>
        <taxon>Mycoplasmatota incertae sedis</taxon>
        <taxon>Candidatus Fimihabitans</taxon>
    </lineage>
</organism>
<protein>
    <submittedName>
        <fullName evidence="5">Glycosyltransferase</fullName>
    </submittedName>
</protein>
<dbReference type="Gene3D" id="1.25.40.10">
    <property type="entry name" value="Tetratricopeptide repeat domain"/>
    <property type="match status" value="2"/>
</dbReference>
<dbReference type="InterPro" id="IPR051685">
    <property type="entry name" value="Ycf3/AcsC/BcsC/TPR_MFPF"/>
</dbReference>
<name>A0A9D1HT74_9BACT</name>
<feature type="domain" description="Glycosyltransferase 2-like" evidence="4">
    <location>
        <begin position="8"/>
        <end position="130"/>
    </location>
</feature>
<dbReference type="Pfam" id="PF13176">
    <property type="entry name" value="TPR_7"/>
    <property type="match status" value="1"/>
</dbReference>
<dbReference type="SUPFAM" id="SSF48452">
    <property type="entry name" value="TPR-like"/>
    <property type="match status" value="1"/>
</dbReference>
<evidence type="ECO:0000313" key="5">
    <source>
        <dbReference type="EMBL" id="HIU22091.1"/>
    </source>
</evidence>
<feature type="repeat" description="TPR" evidence="3">
    <location>
        <begin position="193"/>
        <end position="226"/>
    </location>
</feature>
<dbReference type="Pfam" id="PF13181">
    <property type="entry name" value="TPR_8"/>
    <property type="match status" value="2"/>
</dbReference>
<sequence>MGKYKICVYAICKNEEKFVERWMNSMKEADYVVVLDTGSTDQSKKKLEEMGAIVKIEEIRPWRFDVARNHSLDLVPKDVDICVCTDLDEVFEAGWRQKLEDAWKPETTRARYNYNWSFDEYGKPAVNFYIEKIHKREGYRWTHPVHEVLSYDGEESFITLDDMTVNHYPDQTKSRSSYLPLLELSVKEDPEDDRNMHYLGREYMYYGRYQEAIDTLKKHLSLKRATWKDERCASMRFIGRCYQYQEDFEHAEEWFIKATQEAPYLRDPFVELGLLYYFQKRYQEAVRVLEQALAIPKNEKSYINEPFCYNGTVEDVLSICYFELGNDEKSLIYVNAALSLDPNNERIINNKKFIENHFKELKQS</sequence>